<feature type="compositionally biased region" description="Low complexity" evidence="1">
    <location>
        <begin position="37"/>
        <end position="50"/>
    </location>
</feature>
<proteinExistence type="predicted"/>
<feature type="region of interest" description="Disordered" evidence="1">
    <location>
        <begin position="111"/>
        <end position="204"/>
    </location>
</feature>
<feature type="region of interest" description="Disordered" evidence="1">
    <location>
        <begin position="253"/>
        <end position="304"/>
    </location>
</feature>
<keyword evidence="3" id="KW-1185">Reference proteome</keyword>
<feature type="compositionally biased region" description="Acidic residues" evidence="1">
    <location>
        <begin position="289"/>
        <end position="298"/>
    </location>
</feature>
<evidence type="ECO:0000313" key="2">
    <source>
        <dbReference type="EMBL" id="TSD14750.1"/>
    </source>
</evidence>
<reference evidence="2 3" key="1">
    <citation type="submission" date="2018-06" db="EMBL/GenBank/DDBJ databases">
        <title>Natronomonas sp. F16-60 a new haloarchaeon isolated from a solar saltern of Isla Cristina, Huelva, Spain.</title>
        <authorList>
            <person name="Duran-Viseras A."/>
            <person name="Sanchez-Porro C."/>
            <person name="Ventosa A."/>
        </authorList>
    </citation>
    <scope>NUCLEOTIDE SEQUENCE [LARGE SCALE GENOMIC DNA]</scope>
    <source>
        <strain evidence="2 3">F16-60</strain>
    </source>
</reference>
<sequence length="304" mass="30551">MLVVALALAAAPAAADDDDDDIGVATGDGRNSTIDLSASGNLSGQSGSGSIDCEGQPTHHECDKGGSADTSAGSVDYTGDNYGNDSSQRYGGGDEVTVASGGERVTVEFDCASQTTPGGDDCTVNVTSSQGDAPGPLGESDGDDEDDADDVPGSASAEVGVADGEGLNSTLAAGYEGETEDGSSEGAVDCVGRPTHHSCDKGGELTFGPLSVDYVGDNYADDDDQRFGGGDRFVVVGGGQQLRVGFDCAFDTSPSEETCDVDIGSSQGDAPGQGPEEDDEPGDERSEAGEENGEDDENRDGNAR</sequence>
<comment type="caution">
    <text evidence="2">The sequence shown here is derived from an EMBL/GenBank/DDBJ whole genome shotgun (WGS) entry which is preliminary data.</text>
</comment>
<organism evidence="2 3">
    <name type="scientific">Haloglomus irregulare</name>
    <dbReference type="NCBI Taxonomy" id="2234134"/>
    <lineage>
        <taxon>Archaea</taxon>
        <taxon>Methanobacteriati</taxon>
        <taxon>Methanobacteriota</taxon>
        <taxon>Stenosarchaea group</taxon>
        <taxon>Halobacteria</taxon>
        <taxon>Halobacteriales</taxon>
        <taxon>Natronomonadaceae</taxon>
        <taxon>Haloglomus</taxon>
    </lineage>
</organism>
<dbReference type="InParanoid" id="A0A554NCK5"/>
<feature type="compositionally biased region" description="Basic and acidic residues" evidence="1">
    <location>
        <begin position="57"/>
        <end position="66"/>
    </location>
</feature>
<dbReference type="AlphaFoldDB" id="A0A554NCK5"/>
<gene>
    <name evidence="2" type="ORF">DP107_07200</name>
</gene>
<evidence type="ECO:0000256" key="1">
    <source>
        <dbReference type="SAM" id="MobiDB-lite"/>
    </source>
</evidence>
<protein>
    <submittedName>
        <fullName evidence="2">Uncharacterized protein</fullName>
    </submittedName>
</protein>
<feature type="compositionally biased region" description="Acidic residues" evidence="1">
    <location>
        <begin position="140"/>
        <end position="150"/>
    </location>
</feature>
<evidence type="ECO:0000313" key="3">
    <source>
        <dbReference type="Proteomes" id="UP000319894"/>
    </source>
</evidence>
<name>A0A554NCK5_9EURY</name>
<dbReference type="EMBL" id="QMDX01000003">
    <property type="protein sequence ID" value="TSD14750.1"/>
    <property type="molecule type" value="Genomic_DNA"/>
</dbReference>
<dbReference type="Proteomes" id="UP000319894">
    <property type="component" value="Unassembled WGS sequence"/>
</dbReference>
<accession>A0A554NCK5</accession>
<feature type="region of interest" description="Disordered" evidence="1">
    <location>
        <begin position="12"/>
        <end position="95"/>
    </location>
</feature>